<dbReference type="PANTHER" id="PTHR42756">
    <property type="entry name" value="TRANSCRIPTIONAL REGULATOR, MARR"/>
    <property type="match status" value="1"/>
</dbReference>
<reference evidence="5 6" key="1">
    <citation type="submission" date="2020-08" db="EMBL/GenBank/DDBJ databases">
        <title>Cohnella phylogeny.</title>
        <authorList>
            <person name="Dunlap C."/>
        </authorList>
    </citation>
    <scope>NUCLEOTIDE SEQUENCE [LARGE SCALE GENOMIC DNA]</scope>
    <source>
        <strain evidence="5 6">DSM 25239</strain>
    </source>
</reference>
<keyword evidence="1" id="KW-0805">Transcription regulation</keyword>
<dbReference type="Pfam" id="PF01047">
    <property type="entry name" value="MarR"/>
    <property type="match status" value="1"/>
</dbReference>
<protein>
    <submittedName>
        <fullName evidence="5">MarR family transcriptional regulator</fullName>
    </submittedName>
</protein>
<evidence type="ECO:0000256" key="2">
    <source>
        <dbReference type="ARBA" id="ARBA00023125"/>
    </source>
</evidence>
<organism evidence="5 6">
    <name type="scientific">Cohnella xylanilytica</name>
    <dbReference type="NCBI Taxonomy" id="557555"/>
    <lineage>
        <taxon>Bacteria</taxon>
        <taxon>Bacillati</taxon>
        <taxon>Bacillota</taxon>
        <taxon>Bacilli</taxon>
        <taxon>Bacillales</taxon>
        <taxon>Paenibacillaceae</taxon>
        <taxon>Cohnella</taxon>
    </lineage>
</organism>
<comment type="caution">
    <text evidence="5">The sequence shown here is derived from an EMBL/GenBank/DDBJ whole genome shotgun (WGS) entry which is preliminary data.</text>
</comment>
<feature type="domain" description="HTH marR-type" evidence="4">
    <location>
        <begin position="1"/>
        <end position="126"/>
    </location>
</feature>
<accession>A0A841TZJ3</accession>
<evidence type="ECO:0000313" key="5">
    <source>
        <dbReference type="EMBL" id="MBB6691543.1"/>
    </source>
</evidence>
<evidence type="ECO:0000256" key="1">
    <source>
        <dbReference type="ARBA" id="ARBA00023015"/>
    </source>
</evidence>
<keyword evidence="2" id="KW-0238">DNA-binding</keyword>
<dbReference type="InterPro" id="IPR036388">
    <property type="entry name" value="WH-like_DNA-bd_sf"/>
</dbReference>
<evidence type="ECO:0000256" key="3">
    <source>
        <dbReference type="ARBA" id="ARBA00023163"/>
    </source>
</evidence>
<sequence length="134" mass="15581">MRHVLKLHRSHVDRLIRDYDVYPGQPPLLMRLSQQDGQSQRELAAGMLVKPATLTVMLGRMEKTGLVSRAPDDRDQRVTRVYLTDKGRIAAEAVMRAIEEVEARCFEGFLPEERLLLRRFVLQMHDNLSEWKPD</sequence>
<dbReference type="InterPro" id="IPR036390">
    <property type="entry name" value="WH_DNA-bd_sf"/>
</dbReference>
<name>A0A841TZJ3_9BACL</name>
<dbReference type="PRINTS" id="PR00598">
    <property type="entry name" value="HTHMARR"/>
</dbReference>
<evidence type="ECO:0000313" key="6">
    <source>
        <dbReference type="Proteomes" id="UP000553776"/>
    </source>
</evidence>
<dbReference type="PANTHER" id="PTHR42756:SF1">
    <property type="entry name" value="TRANSCRIPTIONAL REPRESSOR OF EMRAB OPERON"/>
    <property type="match status" value="1"/>
</dbReference>
<keyword evidence="3" id="KW-0804">Transcription</keyword>
<dbReference type="GO" id="GO:0003700">
    <property type="term" value="F:DNA-binding transcription factor activity"/>
    <property type="evidence" value="ECO:0007669"/>
    <property type="project" value="InterPro"/>
</dbReference>
<dbReference type="RefSeq" id="WP_185135579.1">
    <property type="nucleotide sequence ID" value="NZ_JACJVR010000031.1"/>
</dbReference>
<dbReference type="InterPro" id="IPR000835">
    <property type="entry name" value="HTH_MarR-typ"/>
</dbReference>
<dbReference type="SMART" id="SM00347">
    <property type="entry name" value="HTH_MARR"/>
    <property type="match status" value="1"/>
</dbReference>
<dbReference type="GO" id="GO:0003677">
    <property type="term" value="F:DNA binding"/>
    <property type="evidence" value="ECO:0007669"/>
    <property type="project" value="UniProtKB-KW"/>
</dbReference>
<dbReference type="SUPFAM" id="SSF46785">
    <property type="entry name" value="Winged helix' DNA-binding domain"/>
    <property type="match status" value="1"/>
</dbReference>
<dbReference type="AlphaFoldDB" id="A0A841TZJ3"/>
<dbReference type="Proteomes" id="UP000553776">
    <property type="component" value="Unassembled WGS sequence"/>
</dbReference>
<dbReference type="PROSITE" id="PS50995">
    <property type="entry name" value="HTH_MARR_2"/>
    <property type="match status" value="1"/>
</dbReference>
<gene>
    <name evidence="5" type="ORF">H7B90_09045</name>
</gene>
<proteinExistence type="predicted"/>
<dbReference type="Gene3D" id="1.10.10.10">
    <property type="entry name" value="Winged helix-like DNA-binding domain superfamily/Winged helix DNA-binding domain"/>
    <property type="match status" value="1"/>
</dbReference>
<dbReference type="EMBL" id="JACJVR010000031">
    <property type="protein sequence ID" value="MBB6691543.1"/>
    <property type="molecule type" value="Genomic_DNA"/>
</dbReference>
<evidence type="ECO:0000259" key="4">
    <source>
        <dbReference type="PROSITE" id="PS50995"/>
    </source>
</evidence>
<keyword evidence="6" id="KW-1185">Reference proteome</keyword>